<evidence type="ECO:0000256" key="9">
    <source>
        <dbReference type="PIRSR" id="PIRSR601580-3"/>
    </source>
</evidence>
<protein>
    <recommendedName>
        <fullName evidence="14">Calreticulin</fullName>
    </recommendedName>
</protein>
<dbReference type="SUPFAM" id="SSF49899">
    <property type="entry name" value="Concanavalin A-like lectins/glucanases"/>
    <property type="match status" value="1"/>
</dbReference>
<dbReference type="GO" id="GO:0051082">
    <property type="term" value="F:unfolded protein binding"/>
    <property type="evidence" value="ECO:0007669"/>
    <property type="project" value="InterPro"/>
</dbReference>
<feature type="region of interest" description="Disordered" evidence="11">
    <location>
        <begin position="495"/>
        <end position="585"/>
    </location>
</feature>
<evidence type="ECO:0000256" key="11">
    <source>
        <dbReference type="SAM" id="MobiDB-lite"/>
    </source>
</evidence>
<feature type="transmembrane region" description="Helical" evidence="10">
    <location>
        <begin position="470"/>
        <end position="491"/>
    </location>
</feature>
<comment type="function">
    <text evidence="8">Calcium-binding protein that interacts with newly synthesized monoglucosylated glycoproteins in the endoplasmic reticulum. It may act in assisting protein assembly and/or in the retention within the ER of unassembled protein subunits. It seems to play a major role in the quality control apparatus of the ER by the retention of incorrectly folded proteins. Required for embryogenesis and larval development under heat and ER stress conditions. May be important for germ cell development. Involved in neuronal necrotic cell death.</text>
</comment>
<keyword evidence="7 10" id="KW-0143">Chaperone</keyword>
<sequence>MGIQKNVFYLFIIFVVVFGNEVDDFDEATVEVVDDTNSVDIPYSSPTPLDASKVYIAEHFDDKDKFEKHWIKSAAKKEGISEDIAKYDGLWSVEVPDRDGLPGDKGLVLKSKAKHSAISAKLSRPFTFNLKPLIVQYEVVFQEGQECGGAYIKLLSDGSETKNLANFQDKTPYTIMFGPDKCGNDHKLHFIFRHVNPKNGTVEEKHCKKPKDRLEDYFNDKLPHLYTLIVKPDNTYEVIIDNKVVNSGSLLEDFTPPVNPPAEIDDPAEKKPADWDERERIPDPEAVKPEDWDEDAPAQIIDENAVIPDGWLEDESKHIPDPDAIRPDDWDTEMDGEWEPPLIDNPACANAVGCGKWEPPLINNPKYKGKWMPPLIENPNYKGKWRPKRIPNPDYFEDKYPFRMQSISAVGFELWSMSNNILFDNIIITEDIKVAEEWAAGTFNKKRLKIHKESESILEKIANVTNEYPALWGFYILVLLLIVVGIMYLCCRPSSSASHKETEEEPTPAEKKKTDEVTEDDPEPVLTNVDEPKPVNDEDKEKYSDQDEEDEEEDEIEHEHETEKPKSEPIAKTGEGDQPVRKRKP</sequence>
<keyword evidence="5 10" id="KW-1133">Transmembrane helix</keyword>
<dbReference type="Gene3D" id="2.60.120.200">
    <property type="match status" value="1"/>
</dbReference>
<evidence type="ECO:0000256" key="6">
    <source>
        <dbReference type="ARBA" id="ARBA00023136"/>
    </source>
</evidence>
<feature type="chain" id="PRO_5006520937" description="Calreticulin" evidence="10">
    <location>
        <begin position="20"/>
        <end position="585"/>
    </location>
</feature>
<evidence type="ECO:0000256" key="2">
    <source>
        <dbReference type="ARBA" id="ARBA00010983"/>
    </source>
</evidence>
<feature type="compositionally biased region" description="Basic and acidic residues" evidence="11">
    <location>
        <begin position="557"/>
        <end position="585"/>
    </location>
</feature>
<dbReference type="PRINTS" id="PR00626">
    <property type="entry name" value="CALRETICULIN"/>
</dbReference>
<dbReference type="FunFam" id="2.10.250.10:FF:000001">
    <property type="entry name" value="Calnexin homolog"/>
    <property type="match status" value="1"/>
</dbReference>
<keyword evidence="3 10" id="KW-0812">Transmembrane</keyword>
<keyword evidence="10" id="KW-0732">Signal</keyword>
<feature type="compositionally biased region" description="Basic and acidic residues" evidence="11">
    <location>
        <begin position="498"/>
        <end position="516"/>
    </location>
</feature>
<dbReference type="GO" id="GO:0005509">
    <property type="term" value="F:calcium ion binding"/>
    <property type="evidence" value="ECO:0007669"/>
    <property type="project" value="InterPro"/>
</dbReference>
<dbReference type="PANTHER" id="PTHR11073:SF1">
    <property type="entry name" value="CALNEXIN 14D-RELATED"/>
    <property type="match status" value="1"/>
</dbReference>
<evidence type="ECO:0000256" key="7">
    <source>
        <dbReference type="ARBA" id="ARBA00023186"/>
    </source>
</evidence>
<dbReference type="GO" id="GO:0005789">
    <property type="term" value="C:endoplasmic reticulum membrane"/>
    <property type="evidence" value="ECO:0007669"/>
    <property type="project" value="UniProtKB-SubCell"/>
</dbReference>
<keyword evidence="13" id="KW-1185">Reference proteome</keyword>
<evidence type="ECO:0000256" key="10">
    <source>
        <dbReference type="RuleBase" id="RU362126"/>
    </source>
</evidence>
<feature type="compositionally biased region" description="Basic and acidic residues" evidence="11">
    <location>
        <begin position="267"/>
        <end position="278"/>
    </location>
</feature>
<dbReference type="InterPro" id="IPR018124">
    <property type="entry name" value="Calret/calnex_CS"/>
</dbReference>
<feature type="region of interest" description="Disordered" evidence="11">
    <location>
        <begin position="255"/>
        <end position="278"/>
    </location>
</feature>
<evidence type="ECO:0000256" key="4">
    <source>
        <dbReference type="ARBA" id="ARBA00022824"/>
    </source>
</evidence>
<keyword evidence="9" id="KW-1015">Disulfide bond</keyword>
<comment type="similarity">
    <text evidence="2 10">Belongs to the calreticulin family.</text>
</comment>
<reference evidence="12 13" key="1">
    <citation type="submission" date="2015-09" db="EMBL/GenBank/DDBJ databases">
        <title>Draft genome of the scarab beetle Oryctes borbonicus.</title>
        <authorList>
            <person name="Meyer J.M."/>
            <person name="Markov G.V."/>
            <person name="Baskaran P."/>
            <person name="Herrmann M."/>
            <person name="Sommer R.J."/>
            <person name="Roedelsperger C."/>
        </authorList>
    </citation>
    <scope>NUCLEOTIDE SEQUENCE [LARGE SCALE GENOMIC DNA]</scope>
    <source>
        <strain evidence="12">OB123</strain>
        <tissue evidence="12">Whole animal</tissue>
    </source>
</reference>
<dbReference type="Pfam" id="PF00262">
    <property type="entry name" value="Calreticulin"/>
    <property type="match status" value="1"/>
</dbReference>
<dbReference type="SUPFAM" id="SSF63887">
    <property type="entry name" value="P-domain of calnexin/calreticulin"/>
    <property type="match status" value="1"/>
</dbReference>
<proteinExistence type="inferred from homology"/>
<evidence type="ECO:0000256" key="5">
    <source>
        <dbReference type="ARBA" id="ARBA00022989"/>
    </source>
</evidence>
<feature type="non-terminal residue" evidence="12">
    <location>
        <position position="585"/>
    </location>
</feature>
<dbReference type="InterPro" id="IPR001580">
    <property type="entry name" value="Calret/calnex"/>
</dbReference>
<evidence type="ECO:0000313" key="13">
    <source>
        <dbReference type="Proteomes" id="UP000051574"/>
    </source>
</evidence>
<accession>A0A0T6B1K4</accession>
<evidence type="ECO:0000256" key="8">
    <source>
        <dbReference type="ARBA" id="ARBA00053392"/>
    </source>
</evidence>
<comment type="caution">
    <text evidence="12">The sequence shown here is derived from an EMBL/GenBank/DDBJ whole genome shotgun (WGS) entry which is preliminary data.</text>
</comment>
<dbReference type="PROSITE" id="PS00804">
    <property type="entry name" value="CALRETICULIN_2"/>
    <property type="match status" value="1"/>
</dbReference>
<comment type="subcellular location">
    <subcellularLocation>
        <location evidence="1">Endoplasmic reticulum membrane</location>
        <topology evidence="1">Single-pass type I membrane protein</topology>
    </subcellularLocation>
</comment>
<organism evidence="12 13">
    <name type="scientific">Oryctes borbonicus</name>
    <dbReference type="NCBI Taxonomy" id="1629725"/>
    <lineage>
        <taxon>Eukaryota</taxon>
        <taxon>Metazoa</taxon>
        <taxon>Ecdysozoa</taxon>
        <taxon>Arthropoda</taxon>
        <taxon>Hexapoda</taxon>
        <taxon>Insecta</taxon>
        <taxon>Pterygota</taxon>
        <taxon>Neoptera</taxon>
        <taxon>Endopterygota</taxon>
        <taxon>Coleoptera</taxon>
        <taxon>Polyphaga</taxon>
        <taxon>Scarabaeiformia</taxon>
        <taxon>Scarabaeidae</taxon>
        <taxon>Dynastinae</taxon>
        <taxon>Oryctes</taxon>
    </lineage>
</organism>
<dbReference type="InterPro" id="IPR013320">
    <property type="entry name" value="ConA-like_dom_sf"/>
</dbReference>
<dbReference type="PANTHER" id="PTHR11073">
    <property type="entry name" value="CALRETICULIN AND CALNEXIN"/>
    <property type="match status" value="1"/>
</dbReference>
<name>A0A0T6B1K4_9SCAR</name>
<keyword evidence="4 10" id="KW-0256">Endoplasmic reticulum</keyword>
<dbReference type="GO" id="GO:0006457">
    <property type="term" value="P:protein folding"/>
    <property type="evidence" value="ECO:0007669"/>
    <property type="project" value="InterPro"/>
</dbReference>
<evidence type="ECO:0000313" key="12">
    <source>
        <dbReference type="EMBL" id="KRT80965.1"/>
    </source>
</evidence>
<feature type="compositionally biased region" description="Acidic residues" evidence="11">
    <location>
        <begin position="546"/>
        <end position="556"/>
    </location>
</feature>
<evidence type="ECO:0008006" key="14">
    <source>
        <dbReference type="Google" id="ProtNLM"/>
    </source>
</evidence>
<feature type="disulfide bond" evidence="9">
    <location>
        <begin position="147"/>
        <end position="182"/>
    </location>
</feature>
<dbReference type="InterPro" id="IPR009033">
    <property type="entry name" value="Calreticulin/calnexin_P_dom_sf"/>
</dbReference>
<keyword evidence="6 10" id="KW-0472">Membrane</keyword>
<evidence type="ECO:0000256" key="3">
    <source>
        <dbReference type="ARBA" id="ARBA00022692"/>
    </source>
</evidence>
<dbReference type="Proteomes" id="UP000051574">
    <property type="component" value="Unassembled WGS sequence"/>
</dbReference>
<dbReference type="AlphaFoldDB" id="A0A0T6B1K4"/>
<dbReference type="GO" id="GO:0036503">
    <property type="term" value="P:ERAD pathway"/>
    <property type="evidence" value="ECO:0007669"/>
    <property type="project" value="TreeGrafter"/>
</dbReference>
<dbReference type="Gene3D" id="2.10.250.10">
    <property type="entry name" value="Calreticulin/calnexin, P domain"/>
    <property type="match status" value="1"/>
</dbReference>
<feature type="signal peptide" evidence="10">
    <location>
        <begin position="1"/>
        <end position="19"/>
    </location>
</feature>
<dbReference type="EMBL" id="LJIG01016317">
    <property type="protein sequence ID" value="KRT80965.1"/>
    <property type="molecule type" value="Genomic_DNA"/>
</dbReference>
<gene>
    <name evidence="12" type="ORF">AMK59_6307</name>
</gene>
<evidence type="ECO:0000256" key="1">
    <source>
        <dbReference type="ARBA" id="ARBA00004115"/>
    </source>
</evidence>
<feature type="compositionally biased region" description="Basic and acidic residues" evidence="11">
    <location>
        <begin position="530"/>
        <end position="545"/>
    </location>
</feature>
<dbReference type="FunFam" id="2.60.120.200:FF:000011">
    <property type="entry name" value="Probable calnexin"/>
    <property type="match status" value="1"/>
</dbReference>
<dbReference type="OrthoDB" id="1938156at2759"/>